<evidence type="ECO:0000313" key="1">
    <source>
        <dbReference type="EMBL" id="SVD58904.1"/>
    </source>
</evidence>
<reference evidence="1" key="1">
    <citation type="submission" date="2018-05" db="EMBL/GenBank/DDBJ databases">
        <authorList>
            <person name="Lanie J.A."/>
            <person name="Ng W.-L."/>
            <person name="Kazmierczak K.M."/>
            <person name="Andrzejewski T.M."/>
            <person name="Davidsen T.M."/>
            <person name="Wayne K.J."/>
            <person name="Tettelin H."/>
            <person name="Glass J.I."/>
            <person name="Rusch D."/>
            <person name="Podicherti R."/>
            <person name="Tsui H.-C.T."/>
            <person name="Winkler M.E."/>
        </authorList>
    </citation>
    <scope>NUCLEOTIDE SEQUENCE</scope>
</reference>
<accession>A0A382WJW7</accession>
<name>A0A382WJW7_9ZZZZ</name>
<organism evidence="1">
    <name type="scientific">marine metagenome</name>
    <dbReference type="NCBI Taxonomy" id="408172"/>
    <lineage>
        <taxon>unclassified sequences</taxon>
        <taxon>metagenomes</taxon>
        <taxon>ecological metagenomes</taxon>
    </lineage>
</organism>
<dbReference type="EMBL" id="UINC01160321">
    <property type="protein sequence ID" value="SVD58904.1"/>
    <property type="molecule type" value="Genomic_DNA"/>
</dbReference>
<proteinExistence type="predicted"/>
<gene>
    <name evidence="1" type="ORF">METZ01_LOCUS411758</name>
</gene>
<feature type="non-terminal residue" evidence="1">
    <location>
        <position position="1"/>
    </location>
</feature>
<feature type="non-terminal residue" evidence="1">
    <location>
        <position position="38"/>
    </location>
</feature>
<protein>
    <submittedName>
        <fullName evidence="1">Uncharacterized protein</fullName>
    </submittedName>
</protein>
<dbReference type="AlphaFoldDB" id="A0A382WJW7"/>
<sequence>VSEYLSKVDTSLNKKRASSQAIEEPLPVLSSVHFRIPG</sequence>